<dbReference type="AlphaFoldDB" id="A0A8J7U609"/>
<evidence type="ECO:0000313" key="2">
    <source>
        <dbReference type="EMBL" id="MBO1323118.1"/>
    </source>
</evidence>
<sequence>MKLFATPKSHFSRKIRLLLDHWEQPYQLIDVGNVATADPTQFHHNPAMQVPVLEDDGVVLLESDHIASYLTRKLDPADRFGVNTQQPDILNARAVMNNIMANEVKLILAARTGLDPKPHAYFQKAEQGIRHGLRWLEDHISLFQATQPSYADFHLICMWDHLDLYETVTLPYPQLRDIVAKRSQSAVIRASHPLAPFDPKITVAPND</sequence>
<dbReference type="Gene3D" id="1.20.1050.10">
    <property type="match status" value="1"/>
</dbReference>
<proteinExistence type="predicted"/>
<dbReference type="InterPro" id="IPR036282">
    <property type="entry name" value="Glutathione-S-Trfase_C_sf"/>
</dbReference>
<dbReference type="InterPro" id="IPR036249">
    <property type="entry name" value="Thioredoxin-like_sf"/>
</dbReference>
<dbReference type="PANTHER" id="PTHR43969">
    <property type="entry name" value="GLUTATHIONE S TRANSFERASE D10, ISOFORM A-RELATED"/>
    <property type="match status" value="1"/>
</dbReference>
<dbReference type="Gene3D" id="3.40.30.10">
    <property type="entry name" value="Glutaredoxin"/>
    <property type="match status" value="1"/>
</dbReference>
<dbReference type="PANTHER" id="PTHR43969:SF9">
    <property type="entry name" value="GLUTATHIONE S TRANSFERASE D10, ISOFORM A-RELATED"/>
    <property type="match status" value="1"/>
</dbReference>
<dbReference type="InterPro" id="IPR004045">
    <property type="entry name" value="Glutathione_S-Trfase_N"/>
</dbReference>
<accession>A0A8J7U609</accession>
<dbReference type="SUPFAM" id="SSF52833">
    <property type="entry name" value="Thioredoxin-like"/>
    <property type="match status" value="1"/>
</dbReference>
<dbReference type="PROSITE" id="PS50404">
    <property type="entry name" value="GST_NTER"/>
    <property type="match status" value="1"/>
</dbReference>
<dbReference type="Proteomes" id="UP000664417">
    <property type="component" value="Unassembled WGS sequence"/>
</dbReference>
<dbReference type="SUPFAM" id="SSF47616">
    <property type="entry name" value="GST C-terminal domain-like"/>
    <property type="match status" value="1"/>
</dbReference>
<dbReference type="GO" id="GO:0006749">
    <property type="term" value="P:glutathione metabolic process"/>
    <property type="evidence" value="ECO:0007669"/>
    <property type="project" value="TreeGrafter"/>
</dbReference>
<dbReference type="GO" id="GO:0004364">
    <property type="term" value="F:glutathione transferase activity"/>
    <property type="evidence" value="ECO:0007669"/>
    <property type="project" value="TreeGrafter"/>
</dbReference>
<name>A0A8J7U609_9BACT</name>
<feature type="domain" description="GST N-terminal" evidence="1">
    <location>
        <begin position="1"/>
        <end position="78"/>
    </location>
</feature>
<organism evidence="2 3">
    <name type="scientific">Acanthopleuribacter pedis</name>
    <dbReference type="NCBI Taxonomy" id="442870"/>
    <lineage>
        <taxon>Bacteria</taxon>
        <taxon>Pseudomonadati</taxon>
        <taxon>Acidobacteriota</taxon>
        <taxon>Holophagae</taxon>
        <taxon>Acanthopleuribacterales</taxon>
        <taxon>Acanthopleuribacteraceae</taxon>
        <taxon>Acanthopleuribacter</taxon>
    </lineage>
</organism>
<dbReference type="RefSeq" id="WP_207863088.1">
    <property type="nucleotide sequence ID" value="NZ_JAFREP010000050.1"/>
</dbReference>
<evidence type="ECO:0000313" key="3">
    <source>
        <dbReference type="Proteomes" id="UP000664417"/>
    </source>
</evidence>
<dbReference type="EMBL" id="JAFREP010000050">
    <property type="protein sequence ID" value="MBO1323118.1"/>
    <property type="molecule type" value="Genomic_DNA"/>
</dbReference>
<reference evidence="2" key="1">
    <citation type="submission" date="2021-03" db="EMBL/GenBank/DDBJ databases">
        <authorList>
            <person name="Wang G."/>
        </authorList>
    </citation>
    <scope>NUCLEOTIDE SEQUENCE</scope>
    <source>
        <strain evidence="2">KCTC 12899</strain>
    </source>
</reference>
<protein>
    <submittedName>
        <fullName evidence="2">Glutathione S-transferase family protein</fullName>
    </submittedName>
</protein>
<keyword evidence="3" id="KW-1185">Reference proteome</keyword>
<dbReference type="Pfam" id="PF13417">
    <property type="entry name" value="GST_N_3"/>
    <property type="match status" value="1"/>
</dbReference>
<gene>
    <name evidence="2" type="ORF">J3U88_31935</name>
</gene>
<evidence type="ECO:0000259" key="1">
    <source>
        <dbReference type="PROSITE" id="PS50404"/>
    </source>
</evidence>
<comment type="caution">
    <text evidence="2">The sequence shown here is derived from an EMBL/GenBank/DDBJ whole genome shotgun (WGS) entry which is preliminary data.</text>
</comment>
<dbReference type="CDD" id="cd00570">
    <property type="entry name" value="GST_N_family"/>
    <property type="match status" value="1"/>
</dbReference>